<sequence length="97" mass="10994">MTAKSLTDQLDSIYDVSLDWRVRRSWPIYGFNLRGATRGFAEWLLMPHDAADLVLLNILLGIGTCYVNLYALRPINFVGRRTTTRAAIPLLYSPPLP</sequence>
<evidence type="ECO:0000313" key="3">
    <source>
        <dbReference type="Proteomes" id="UP000799436"/>
    </source>
</evidence>
<dbReference type="AlphaFoldDB" id="A0A6G1LIU3"/>
<reference evidence="2" key="1">
    <citation type="journal article" date="2020" name="Stud. Mycol.">
        <title>101 Dothideomycetes genomes: a test case for predicting lifestyles and emergence of pathogens.</title>
        <authorList>
            <person name="Haridas S."/>
            <person name="Albert R."/>
            <person name="Binder M."/>
            <person name="Bloem J."/>
            <person name="Labutti K."/>
            <person name="Salamov A."/>
            <person name="Andreopoulos B."/>
            <person name="Baker S."/>
            <person name="Barry K."/>
            <person name="Bills G."/>
            <person name="Bluhm B."/>
            <person name="Cannon C."/>
            <person name="Castanera R."/>
            <person name="Culley D."/>
            <person name="Daum C."/>
            <person name="Ezra D."/>
            <person name="Gonzalez J."/>
            <person name="Henrissat B."/>
            <person name="Kuo A."/>
            <person name="Liang C."/>
            <person name="Lipzen A."/>
            <person name="Lutzoni F."/>
            <person name="Magnuson J."/>
            <person name="Mondo S."/>
            <person name="Nolan M."/>
            <person name="Ohm R."/>
            <person name="Pangilinan J."/>
            <person name="Park H.-J."/>
            <person name="Ramirez L."/>
            <person name="Alfaro M."/>
            <person name="Sun H."/>
            <person name="Tritt A."/>
            <person name="Yoshinaga Y."/>
            <person name="Zwiers L.-H."/>
            <person name="Turgeon B."/>
            <person name="Goodwin S."/>
            <person name="Spatafora J."/>
            <person name="Crous P."/>
            <person name="Grigoriev I."/>
        </authorList>
    </citation>
    <scope>NUCLEOTIDE SEQUENCE</scope>
    <source>
        <strain evidence="2">CBS 116005</strain>
    </source>
</reference>
<accession>A0A6G1LIU3</accession>
<dbReference type="Proteomes" id="UP000799436">
    <property type="component" value="Unassembled WGS sequence"/>
</dbReference>
<organism evidence="2 3">
    <name type="scientific">Teratosphaeria nubilosa</name>
    <dbReference type="NCBI Taxonomy" id="161662"/>
    <lineage>
        <taxon>Eukaryota</taxon>
        <taxon>Fungi</taxon>
        <taxon>Dikarya</taxon>
        <taxon>Ascomycota</taxon>
        <taxon>Pezizomycotina</taxon>
        <taxon>Dothideomycetes</taxon>
        <taxon>Dothideomycetidae</taxon>
        <taxon>Mycosphaerellales</taxon>
        <taxon>Teratosphaeriaceae</taxon>
        <taxon>Teratosphaeria</taxon>
    </lineage>
</organism>
<name>A0A6G1LIU3_9PEZI</name>
<keyword evidence="1" id="KW-0812">Transmembrane</keyword>
<dbReference type="EMBL" id="ML995814">
    <property type="protein sequence ID" value="KAF2772492.1"/>
    <property type="molecule type" value="Genomic_DNA"/>
</dbReference>
<evidence type="ECO:0000313" key="2">
    <source>
        <dbReference type="EMBL" id="KAF2772492.1"/>
    </source>
</evidence>
<gene>
    <name evidence="2" type="ORF">EJ03DRAFT_185962</name>
</gene>
<keyword evidence="3" id="KW-1185">Reference proteome</keyword>
<proteinExistence type="predicted"/>
<protein>
    <submittedName>
        <fullName evidence="2">Uncharacterized protein</fullName>
    </submittedName>
</protein>
<feature type="transmembrane region" description="Helical" evidence="1">
    <location>
        <begin position="53"/>
        <end position="72"/>
    </location>
</feature>
<keyword evidence="1" id="KW-0472">Membrane</keyword>
<keyword evidence="1" id="KW-1133">Transmembrane helix</keyword>
<evidence type="ECO:0000256" key="1">
    <source>
        <dbReference type="SAM" id="Phobius"/>
    </source>
</evidence>